<protein>
    <submittedName>
        <fullName evidence="1">Ankyrin repeat domain-containing protein 27</fullName>
    </submittedName>
</protein>
<keyword evidence="2" id="KW-1185">Reference proteome</keyword>
<sequence length="165" mass="18439">MGGEELAAFSLLEGFCCKVVDLSVQSNMEVFAWGYLKAHMAVYDEDLLKNPFYLALQKRRPDLCKKVAEVHGIVLVPCKGSLSSSIFSTCQFDSYVLQPAEENFQTLNGKEISIQGNLIVLGTGFNHRRSVPVLFEETFYNEQEESFSILCLAHSLEKNESVGES</sequence>
<evidence type="ECO:0000313" key="2">
    <source>
        <dbReference type="Proteomes" id="UP000827872"/>
    </source>
</evidence>
<name>A0ACB8EAF3_9SAUR</name>
<dbReference type="EMBL" id="CM037627">
    <property type="protein sequence ID" value="KAH7989339.1"/>
    <property type="molecule type" value="Genomic_DNA"/>
</dbReference>
<organism evidence="1 2">
    <name type="scientific">Sphaerodactylus townsendi</name>
    <dbReference type="NCBI Taxonomy" id="933632"/>
    <lineage>
        <taxon>Eukaryota</taxon>
        <taxon>Metazoa</taxon>
        <taxon>Chordata</taxon>
        <taxon>Craniata</taxon>
        <taxon>Vertebrata</taxon>
        <taxon>Euteleostomi</taxon>
        <taxon>Lepidosauria</taxon>
        <taxon>Squamata</taxon>
        <taxon>Bifurcata</taxon>
        <taxon>Gekkota</taxon>
        <taxon>Sphaerodactylidae</taxon>
        <taxon>Sphaerodactylus</taxon>
    </lineage>
</organism>
<comment type="caution">
    <text evidence="1">The sequence shown here is derived from an EMBL/GenBank/DDBJ whole genome shotgun (WGS) entry which is preliminary data.</text>
</comment>
<proteinExistence type="predicted"/>
<reference evidence="1" key="1">
    <citation type="submission" date="2021-08" db="EMBL/GenBank/DDBJ databases">
        <title>The first chromosome-level gecko genome reveals the dynamic sex chromosomes of Neotropical dwarf geckos (Sphaerodactylidae: Sphaerodactylus).</title>
        <authorList>
            <person name="Pinto B.J."/>
            <person name="Keating S.E."/>
            <person name="Gamble T."/>
        </authorList>
    </citation>
    <scope>NUCLEOTIDE SEQUENCE</scope>
    <source>
        <strain evidence="1">TG3544</strain>
    </source>
</reference>
<gene>
    <name evidence="1" type="primary">ANKRD27</name>
    <name evidence="1" type="ORF">K3G42_008426</name>
</gene>
<accession>A0ACB8EAF3</accession>
<dbReference type="Proteomes" id="UP000827872">
    <property type="component" value="Linkage Group LG14"/>
</dbReference>
<evidence type="ECO:0000313" key="1">
    <source>
        <dbReference type="EMBL" id="KAH7989339.1"/>
    </source>
</evidence>